<dbReference type="Pfam" id="PF00328">
    <property type="entry name" value="His_Phos_2"/>
    <property type="match status" value="2"/>
</dbReference>
<dbReference type="InterPro" id="IPR000560">
    <property type="entry name" value="His_Pase_clade-2"/>
</dbReference>
<sequence>MIKRLIWFLVFIVVCLIKGQFSLSTDSANSLELVHVIFRHGDRTPEKEVLYPKDPHTNVSYYPIGHGQLTNAGKRKQYLLGKYLHKRYKKFLGTYNIETVDARSTDYNRTKMSLQLVLASLFPPENELVWEKGLKWQPIPFNYWPLGEDHVLGDPYKNCPRYKKLYHDFLSSKEGRKLYDNYTEISNYLREHAGINPTSKELTEIYFTLTAEFENGLKLPNWTRKIYPDIALELANLDYEVSTATPELRRLSSGFLLGKIISDTTQKIEKKLPPNRKMFLYSGHEYNLAYLLRLWGIYYPHVPPYGGYIIIEIHNVNGIRGVKLGKQSSFKLGQLLRRRYSSFLGDIYTPEILEAVSTDFDRTKMTALLVLAGLFPPSESQRWEDSIGWQPVPYHYDKDRSDFRLRRPTHYCPTYVKELEAVLASAPAQRDVKANEKLFEYIEENTKKPIRTLSDVFSVYQILNAQEIMNLTLPEWAKSVYPDQIHAIAAKQCEYENYNAVLKRLNGGRMLERVLKHMVNKSFNDLSPAGRKIFLYSGHENNVINILAALNLFRPHVPKYTAAVIIELHYIADRNDHAVKVLYLRDVNAEPEVQTLEGCDALCPLSNFVQITHLHVARHYTAECGSNVNLD</sequence>
<keyword evidence="6" id="KW-1015">Disulfide bond</keyword>
<evidence type="ECO:0000256" key="6">
    <source>
        <dbReference type="ARBA" id="ARBA00023157"/>
    </source>
</evidence>
<dbReference type="Proteomes" id="UP000292052">
    <property type="component" value="Unassembled WGS sequence"/>
</dbReference>
<proteinExistence type="inferred from homology"/>
<dbReference type="InterPro" id="IPR033379">
    <property type="entry name" value="Acid_Pase_AS"/>
</dbReference>
<dbReference type="STRING" id="1661398.A0A482VRI9"/>
<dbReference type="EMBL" id="QDEB01072188">
    <property type="protein sequence ID" value="RZC35300.1"/>
    <property type="molecule type" value="Genomic_DNA"/>
</dbReference>
<keyword evidence="7" id="KW-0325">Glycoprotein</keyword>
<evidence type="ECO:0000256" key="3">
    <source>
        <dbReference type="ARBA" id="ARBA00012646"/>
    </source>
</evidence>
<dbReference type="CDD" id="cd07061">
    <property type="entry name" value="HP_HAP_like"/>
    <property type="match status" value="2"/>
</dbReference>
<keyword evidence="4 8" id="KW-0732">Signal</keyword>
<comment type="similarity">
    <text evidence="2">Belongs to the histidine acid phosphatase family.</text>
</comment>
<protein>
    <recommendedName>
        <fullName evidence="3">acid phosphatase</fullName>
        <ecNumber evidence="3">3.1.3.2</ecNumber>
    </recommendedName>
</protein>
<organism evidence="9 10">
    <name type="scientific">Asbolus verrucosus</name>
    <name type="common">Desert ironclad beetle</name>
    <dbReference type="NCBI Taxonomy" id="1661398"/>
    <lineage>
        <taxon>Eukaryota</taxon>
        <taxon>Metazoa</taxon>
        <taxon>Ecdysozoa</taxon>
        <taxon>Arthropoda</taxon>
        <taxon>Hexapoda</taxon>
        <taxon>Insecta</taxon>
        <taxon>Pterygota</taxon>
        <taxon>Neoptera</taxon>
        <taxon>Endopterygota</taxon>
        <taxon>Coleoptera</taxon>
        <taxon>Polyphaga</taxon>
        <taxon>Cucujiformia</taxon>
        <taxon>Tenebrionidae</taxon>
        <taxon>Pimeliinae</taxon>
        <taxon>Asbolus</taxon>
    </lineage>
</organism>
<dbReference type="AlphaFoldDB" id="A0A482VRI9"/>
<dbReference type="InterPro" id="IPR050645">
    <property type="entry name" value="Histidine_acid_phosphatase"/>
</dbReference>
<dbReference type="Gene3D" id="3.40.50.1240">
    <property type="entry name" value="Phosphoglycerate mutase-like"/>
    <property type="match status" value="2"/>
</dbReference>
<dbReference type="EC" id="3.1.3.2" evidence="3"/>
<evidence type="ECO:0000256" key="5">
    <source>
        <dbReference type="ARBA" id="ARBA00022801"/>
    </source>
</evidence>
<feature type="signal peptide" evidence="8">
    <location>
        <begin position="1"/>
        <end position="19"/>
    </location>
</feature>
<feature type="chain" id="PRO_5019843096" description="acid phosphatase" evidence="8">
    <location>
        <begin position="20"/>
        <end position="631"/>
    </location>
</feature>
<dbReference type="SUPFAM" id="SSF53254">
    <property type="entry name" value="Phosphoglycerate mutase-like"/>
    <property type="match status" value="2"/>
</dbReference>
<dbReference type="PANTHER" id="PTHR11567:SF211">
    <property type="entry name" value="PROSTATIC ACID PHOSPHATASE"/>
    <property type="match status" value="1"/>
</dbReference>
<dbReference type="PANTHER" id="PTHR11567">
    <property type="entry name" value="ACID PHOSPHATASE-RELATED"/>
    <property type="match status" value="1"/>
</dbReference>
<dbReference type="GO" id="GO:0003993">
    <property type="term" value="F:acid phosphatase activity"/>
    <property type="evidence" value="ECO:0007669"/>
    <property type="project" value="UniProtKB-EC"/>
</dbReference>
<evidence type="ECO:0000313" key="9">
    <source>
        <dbReference type="EMBL" id="RZC35300.1"/>
    </source>
</evidence>
<keyword evidence="10" id="KW-1185">Reference proteome</keyword>
<evidence type="ECO:0000256" key="1">
    <source>
        <dbReference type="ARBA" id="ARBA00000032"/>
    </source>
</evidence>
<dbReference type="InterPro" id="IPR029033">
    <property type="entry name" value="His_PPase_superfam"/>
</dbReference>
<dbReference type="OrthoDB" id="10257284at2759"/>
<dbReference type="PROSITE" id="PS00616">
    <property type="entry name" value="HIS_ACID_PHOSPHAT_1"/>
    <property type="match status" value="1"/>
</dbReference>
<name>A0A482VRI9_ASBVE</name>
<keyword evidence="5" id="KW-0378">Hydrolase</keyword>
<evidence type="ECO:0000256" key="8">
    <source>
        <dbReference type="SAM" id="SignalP"/>
    </source>
</evidence>
<reference evidence="9 10" key="1">
    <citation type="submission" date="2017-03" db="EMBL/GenBank/DDBJ databases">
        <title>Genome of the blue death feigning beetle - Asbolus verrucosus.</title>
        <authorList>
            <person name="Rider S.D."/>
        </authorList>
    </citation>
    <scope>NUCLEOTIDE SEQUENCE [LARGE SCALE GENOMIC DNA]</scope>
    <source>
        <strain evidence="9">Butters</strain>
        <tissue evidence="9">Head and leg muscle</tissue>
    </source>
</reference>
<evidence type="ECO:0000313" key="10">
    <source>
        <dbReference type="Proteomes" id="UP000292052"/>
    </source>
</evidence>
<evidence type="ECO:0000256" key="4">
    <source>
        <dbReference type="ARBA" id="ARBA00022729"/>
    </source>
</evidence>
<accession>A0A482VRI9</accession>
<comment type="caution">
    <text evidence="9">The sequence shown here is derived from an EMBL/GenBank/DDBJ whole genome shotgun (WGS) entry which is preliminary data.</text>
</comment>
<evidence type="ECO:0000256" key="7">
    <source>
        <dbReference type="ARBA" id="ARBA00023180"/>
    </source>
</evidence>
<gene>
    <name evidence="9" type="ORF">BDFB_004248</name>
</gene>
<evidence type="ECO:0000256" key="2">
    <source>
        <dbReference type="ARBA" id="ARBA00005375"/>
    </source>
</evidence>
<comment type="catalytic activity">
    <reaction evidence="1">
        <text>a phosphate monoester + H2O = an alcohol + phosphate</text>
        <dbReference type="Rhea" id="RHEA:15017"/>
        <dbReference type="ChEBI" id="CHEBI:15377"/>
        <dbReference type="ChEBI" id="CHEBI:30879"/>
        <dbReference type="ChEBI" id="CHEBI:43474"/>
        <dbReference type="ChEBI" id="CHEBI:67140"/>
        <dbReference type="EC" id="3.1.3.2"/>
    </reaction>
</comment>